<dbReference type="Proteomes" id="UP000053405">
    <property type="component" value="Unassembled WGS sequence"/>
</dbReference>
<comment type="caution">
    <text evidence="2">The sequence shown here is derived from an EMBL/GenBank/DDBJ whole genome shotgun (WGS) entry which is preliminary data.</text>
</comment>
<feature type="non-terminal residue" evidence="2">
    <location>
        <position position="150"/>
    </location>
</feature>
<keyword evidence="3" id="KW-1185">Reference proteome</keyword>
<organism evidence="2 3">
    <name type="scientific">Gordonia hirsuta DSM 44140 = NBRC 16056</name>
    <dbReference type="NCBI Taxonomy" id="1121927"/>
    <lineage>
        <taxon>Bacteria</taxon>
        <taxon>Bacillati</taxon>
        <taxon>Actinomycetota</taxon>
        <taxon>Actinomycetes</taxon>
        <taxon>Mycobacteriales</taxon>
        <taxon>Gordoniaceae</taxon>
        <taxon>Gordonia</taxon>
    </lineage>
</organism>
<proteinExistence type="predicted"/>
<evidence type="ECO:0000313" key="3">
    <source>
        <dbReference type="Proteomes" id="UP000053405"/>
    </source>
</evidence>
<feature type="compositionally biased region" description="Acidic residues" evidence="1">
    <location>
        <begin position="1"/>
        <end position="17"/>
    </location>
</feature>
<sequence>MHTEMYDDPDPADDAAEAADTGNPAEADTPAEPGDDPGGQVFDASAIVAGLTVFELLALQDAAETRLQASAETALALSDDNALLDVLETRETTSRRREIFNSVLYTEVSDRRVYDLAGHHTTYQLYACGLRLGGGEAQRRRIVAESTAPL</sequence>
<reference evidence="2 3" key="1">
    <citation type="submission" date="2012-12" db="EMBL/GenBank/DDBJ databases">
        <title>Whole genome shotgun sequence of Gordonia hirsuta NBRC 16056.</title>
        <authorList>
            <person name="Isaki-Nakamura S."/>
            <person name="Hosoyama A."/>
            <person name="Tsuchikane K."/>
            <person name="Katsumata H."/>
            <person name="Baba S."/>
            <person name="Yamazaki S."/>
            <person name="Fujita N."/>
        </authorList>
    </citation>
    <scope>NUCLEOTIDE SEQUENCE [LARGE SCALE GENOMIC DNA]</scope>
    <source>
        <strain evidence="2 3">NBRC 16056</strain>
    </source>
</reference>
<dbReference type="EMBL" id="BANT01000048">
    <property type="protein sequence ID" value="GAC58742.1"/>
    <property type="molecule type" value="Genomic_DNA"/>
</dbReference>
<evidence type="ECO:0000313" key="2">
    <source>
        <dbReference type="EMBL" id="GAC58742.1"/>
    </source>
</evidence>
<dbReference type="AlphaFoldDB" id="L7LF85"/>
<evidence type="ECO:0008006" key="4">
    <source>
        <dbReference type="Google" id="ProtNLM"/>
    </source>
</evidence>
<gene>
    <name evidence="2" type="ORF">GOHSU_48_00010</name>
</gene>
<feature type="region of interest" description="Disordered" evidence="1">
    <location>
        <begin position="1"/>
        <end position="40"/>
    </location>
</feature>
<evidence type="ECO:0000256" key="1">
    <source>
        <dbReference type="SAM" id="MobiDB-lite"/>
    </source>
</evidence>
<protein>
    <recommendedName>
        <fullName evidence="4">DUF222 domain-containing protein</fullName>
    </recommendedName>
</protein>
<accession>L7LF85</accession>
<name>L7LF85_9ACTN</name>